<keyword evidence="1" id="KW-0472">Membrane</keyword>
<organism evidence="2 3">
    <name type="scientific">Methanosarcina baikalica</name>
    <dbReference type="NCBI Taxonomy" id="3073890"/>
    <lineage>
        <taxon>Archaea</taxon>
        <taxon>Methanobacteriati</taxon>
        <taxon>Methanobacteriota</taxon>
        <taxon>Stenosarchaea group</taxon>
        <taxon>Methanomicrobia</taxon>
        <taxon>Methanosarcinales</taxon>
        <taxon>Methanosarcinaceae</taxon>
        <taxon>Methanosarcina</taxon>
    </lineage>
</organism>
<feature type="transmembrane region" description="Helical" evidence="1">
    <location>
        <begin position="394"/>
        <end position="416"/>
    </location>
</feature>
<dbReference type="Proteomes" id="UP001246244">
    <property type="component" value="Unassembled WGS sequence"/>
</dbReference>
<accession>A0ABU2CZE8</accession>
<feature type="transmembrane region" description="Helical" evidence="1">
    <location>
        <begin position="309"/>
        <end position="325"/>
    </location>
</feature>
<feature type="transmembrane region" description="Helical" evidence="1">
    <location>
        <begin position="240"/>
        <end position="259"/>
    </location>
</feature>
<keyword evidence="3" id="KW-1185">Reference proteome</keyword>
<reference evidence="3" key="1">
    <citation type="submission" date="2023-07" db="EMBL/GenBank/DDBJ databases">
        <title>Whole-genome sequencing of a new Methanosarcina sp. Z-7115.</title>
        <authorList>
            <person name="Zhilina T.N."/>
            <person name="Merkel A.Y."/>
        </authorList>
    </citation>
    <scope>NUCLEOTIDE SEQUENCE [LARGE SCALE GENOMIC DNA]</scope>
    <source>
        <strain evidence="3">Z-7115</strain>
    </source>
</reference>
<feature type="transmembrane region" description="Helical" evidence="1">
    <location>
        <begin position="287"/>
        <end position="303"/>
    </location>
</feature>
<gene>
    <name evidence="2" type="ORF">RG963_04665</name>
</gene>
<name>A0ABU2CZE8_9EURY</name>
<feature type="transmembrane region" description="Helical" evidence="1">
    <location>
        <begin position="213"/>
        <end position="233"/>
    </location>
</feature>
<feature type="transmembrane region" description="Helical" evidence="1">
    <location>
        <begin position="37"/>
        <end position="57"/>
    </location>
</feature>
<evidence type="ECO:0000256" key="1">
    <source>
        <dbReference type="SAM" id="Phobius"/>
    </source>
</evidence>
<proteinExistence type="predicted"/>
<feature type="transmembrane region" description="Helical" evidence="1">
    <location>
        <begin position="337"/>
        <end position="358"/>
    </location>
</feature>
<keyword evidence="1" id="KW-0812">Transmembrane</keyword>
<feature type="transmembrane region" description="Helical" evidence="1">
    <location>
        <begin position="108"/>
        <end position="130"/>
    </location>
</feature>
<protein>
    <recommendedName>
        <fullName evidence="4">Glycosyltransferase RgtA/B/C/D-like domain-containing protein</fullName>
    </recommendedName>
</protein>
<keyword evidence="1" id="KW-1133">Transmembrane helix</keyword>
<feature type="transmembrane region" description="Helical" evidence="1">
    <location>
        <begin position="453"/>
        <end position="474"/>
    </location>
</feature>
<feature type="transmembrane region" description="Helical" evidence="1">
    <location>
        <begin position="12"/>
        <end position="31"/>
    </location>
</feature>
<evidence type="ECO:0000313" key="2">
    <source>
        <dbReference type="EMBL" id="MDR7665094.1"/>
    </source>
</evidence>
<comment type="caution">
    <text evidence="2">The sequence shown here is derived from an EMBL/GenBank/DDBJ whole genome shotgun (WGS) entry which is preliminary data.</text>
</comment>
<feature type="transmembrane region" description="Helical" evidence="1">
    <location>
        <begin position="142"/>
        <end position="161"/>
    </location>
</feature>
<evidence type="ECO:0000313" key="3">
    <source>
        <dbReference type="Proteomes" id="UP001246244"/>
    </source>
</evidence>
<feature type="transmembrane region" description="Helical" evidence="1">
    <location>
        <begin position="83"/>
        <end position="102"/>
    </location>
</feature>
<evidence type="ECO:0008006" key="4">
    <source>
        <dbReference type="Google" id="ProtNLM"/>
    </source>
</evidence>
<feature type="transmembrane region" description="Helical" evidence="1">
    <location>
        <begin position="481"/>
        <end position="504"/>
    </location>
</feature>
<sequence length="642" mass="73548">MKGLNILNNKFFLNFQLEYITLILFPAVALFVYSQRYYSYLFLILAANIGLILFIALNKNLPNDLTEQNNDLLNNTSLSADRILSIVYFLAYGLSFLTLLDGFYTKTIWYYIFVSICSGSIAAEILFFETKFIWKKNLLKSVLLFLNLSLSNQILYTLGIGNPDNFYHVYSITVPIINTGHIPIGYTYTSFPIHHILTAITSMIPNIPPFITYHWLGATIMSSGTIFAFLIGTKLFDKRFGLLSALFYCCSDYLIYWGSHPVQLSYMYPTILLLFMCMLYILKRRKVEFILIYIILCLNIIFLHHYSAMILAFILLLILFVEFVKKRDDSKYIIKSFGLFEIYILLLFSHWIFISNLFGGFVGIVDLYVNAFKGDVATNIVSQTYYDTLPLESIFLNEVGSCILIALSVIGFFYIFKNRSLFGDIISGLCILFAILLGVGLIINVLYLLPNRIYAFMQEFSLIFLATTAIIWILNCSKRHIKLVIVITIILLQFFSASSTIAGFETSPLVGNQPYWKFYETPYERDCAVWIEDYSFKNNSIFINSIMVSPGYAPTAFNLSKKSPLKKIDGKLIISSENVDNGSYILFNNFDVQVGFISENIMNSSRMGSSRRVKLDPITKDFLVNSTQARIYNNGMLDLYIK</sequence>
<dbReference type="EMBL" id="JAVKPK010000013">
    <property type="protein sequence ID" value="MDR7665094.1"/>
    <property type="molecule type" value="Genomic_DNA"/>
</dbReference>
<feature type="transmembrane region" description="Helical" evidence="1">
    <location>
        <begin position="265"/>
        <end position="282"/>
    </location>
</feature>
<feature type="transmembrane region" description="Helical" evidence="1">
    <location>
        <begin position="428"/>
        <end position="447"/>
    </location>
</feature>
<dbReference type="RefSeq" id="WP_310575121.1">
    <property type="nucleotide sequence ID" value="NZ_JAVKPK010000013.1"/>
</dbReference>